<gene>
    <name evidence="4" type="ORF">MNB_SM-3-1375</name>
</gene>
<evidence type="ECO:0000256" key="1">
    <source>
        <dbReference type="ARBA" id="ARBA00022490"/>
    </source>
</evidence>
<keyword evidence="4" id="KW-0282">Flagellum</keyword>
<proteinExistence type="inferred from homology"/>
<keyword evidence="2" id="KW-1005">Bacterial flagellum biogenesis</keyword>
<keyword evidence="4" id="KW-0969">Cilium</keyword>
<dbReference type="PANTHER" id="PTHR39190:SF1">
    <property type="entry name" value="FLAGELLAR ASSEMBLY FACTOR FLIW"/>
    <property type="match status" value="1"/>
</dbReference>
<sequence length="127" mass="14614">MEFEICEPILGFEDLKYVKLTKIDDIFMTMQSVENEKISFTLIDPFVLIDYDFEISENIRKKLEITMDSNILVLNIVIIQNPIEESIVNFLSPILFNTDSKKAAQVVLPESSGYGVSEKISKFLKKQ</sequence>
<protein>
    <submittedName>
        <fullName evidence="4">Flagellar assembly factor FliW</fullName>
    </submittedName>
</protein>
<dbReference type="AlphaFoldDB" id="A0A1W1D1E6"/>
<keyword evidence="1" id="KW-0963">Cytoplasm</keyword>
<name>A0A1W1D1E6_9ZZZZ</name>
<dbReference type="EMBL" id="FPHP01000001">
    <property type="protein sequence ID" value="SFV74463.1"/>
    <property type="molecule type" value="Genomic_DNA"/>
</dbReference>
<dbReference type="GO" id="GO:0006417">
    <property type="term" value="P:regulation of translation"/>
    <property type="evidence" value="ECO:0007669"/>
    <property type="project" value="UniProtKB-KW"/>
</dbReference>
<accession>A0A1W1D1E6</accession>
<dbReference type="Gene3D" id="2.30.290.10">
    <property type="entry name" value="BH3618-like"/>
    <property type="match status" value="1"/>
</dbReference>
<evidence type="ECO:0000313" key="4">
    <source>
        <dbReference type="EMBL" id="SFV74463.1"/>
    </source>
</evidence>
<dbReference type="Pfam" id="PF02623">
    <property type="entry name" value="FliW"/>
    <property type="match status" value="1"/>
</dbReference>
<dbReference type="GO" id="GO:0044780">
    <property type="term" value="P:bacterial-type flagellum assembly"/>
    <property type="evidence" value="ECO:0007669"/>
    <property type="project" value="InterPro"/>
</dbReference>
<evidence type="ECO:0000256" key="3">
    <source>
        <dbReference type="ARBA" id="ARBA00022845"/>
    </source>
</evidence>
<dbReference type="HAMAP" id="MF_01185">
    <property type="entry name" value="FliW"/>
    <property type="match status" value="1"/>
</dbReference>
<organism evidence="4">
    <name type="scientific">hydrothermal vent metagenome</name>
    <dbReference type="NCBI Taxonomy" id="652676"/>
    <lineage>
        <taxon>unclassified sequences</taxon>
        <taxon>metagenomes</taxon>
        <taxon>ecological metagenomes</taxon>
    </lineage>
</organism>
<keyword evidence="4" id="KW-0966">Cell projection</keyword>
<evidence type="ECO:0000256" key="2">
    <source>
        <dbReference type="ARBA" id="ARBA00022795"/>
    </source>
</evidence>
<dbReference type="NCBIfam" id="NF009790">
    <property type="entry name" value="PRK13282.1"/>
    <property type="match status" value="1"/>
</dbReference>
<dbReference type="PANTHER" id="PTHR39190">
    <property type="entry name" value="FLAGELLAR ASSEMBLY FACTOR FLIW"/>
    <property type="match status" value="1"/>
</dbReference>
<dbReference type="InterPro" id="IPR003775">
    <property type="entry name" value="Flagellar_assembly_factor_FliW"/>
</dbReference>
<reference evidence="4" key="1">
    <citation type="submission" date="2016-10" db="EMBL/GenBank/DDBJ databases">
        <authorList>
            <person name="de Groot N.N."/>
        </authorList>
    </citation>
    <scope>NUCLEOTIDE SEQUENCE</scope>
</reference>
<dbReference type="SUPFAM" id="SSF141457">
    <property type="entry name" value="BH3618-like"/>
    <property type="match status" value="1"/>
</dbReference>
<keyword evidence="3" id="KW-0810">Translation regulation</keyword>
<dbReference type="InterPro" id="IPR024046">
    <property type="entry name" value="Flagellar_assmbl_FliW_dom_sf"/>
</dbReference>